<dbReference type="GO" id="GO:0006555">
    <property type="term" value="P:methionine metabolic process"/>
    <property type="evidence" value="ECO:0007669"/>
    <property type="project" value="InterPro"/>
</dbReference>
<dbReference type="Gene3D" id="3.20.20.330">
    <property type="entry name" value="Homocysteine-binding-like domain"/>
    <property type="match status" value="1"/>
</dbReference>
<comment type="caution">
    <text evidence="10">The sequence shown here is derived from an EMBL/GenBank/DDBJ whole genome shotgun (WGS) entry which is preliminary data.</text>
</comment>
<dbReference type="InterPro" id="IPR036589">
    <property type="entry name" value="HCY_dom_sf"/>
</dbReference>
<dbReference type="GO" id="GO:0008168">
    <property type="term" value="F:methyltransferase activity"/>
    <property type="evidence" value="ECO:0007669"/>
    <property type="project" value="UniProtKB-KW"/>
</dbReference>
<evidence type="ECO:0000256" key="7">
    <source>
        <dbReference type="ARBA" id="ARBA00023002"/>
    </source>
</evidence>
<dbReference type="GO" id="GO:0035999">
    <property type="term" value="P:tetrahydrofolate interconversion"/>
    <property type="evidence" value="ECO:0007669"/>
    <property type="project" value="UniProtKB-UniPathway"/>
</dbReference>
<dbReference type="GO" id="GO:0032259">
    <property type="term" value="P:methylation"/>
    <property type="evidence" value="ECO:0007669"/>
    <property type="project" value="UniProtKB-KW"/>
</dbReference>
<reference evidence="10 11" key="1">
    <citation type="submission" date="2015-10" db="EMBL/GenBank/DDBJ databases">
        <title>Metagenome-Assembled Genomes uncover a global brackish microbiome.</title>
        <authorList>
            <person name="Hugerth L.W."/>
            <person name="Larsson J."/>
            <person name="Alneberg J."/>
            <person name="Lindh M.V."/>
            <person name="Legrand C."/>
            <person name="Pinhassi J."/>
            <person name="Andersson A.F."/>
        </authorList>
    </citation>
    <scope>NUCLEOTIDE SEQUENCE [LARGE SCALE GENOMIC DNA]</scope>
    <source>
        <strain evidence="10">BACL18 MAG-120507-bin52</strain>
    </source>
</reference>
<keyword evidence="6" id="KW-0274">FAD</keyword>
<protein>
    <recommendedName>
        <fullName evidence="9">Hcy-binding domain-containing protein</fullName>
    </recommendedName>
</protein>
<dbReference type="SUPFAM" id="SSF82282">
    <property type="entry name" value="Homocysteine S-methyltransferase"/>
    <property type="match status" value="1"/>
</dbReference>
<keyword evidence="3" id="KW-0489">Methyltransferase</keyword>
<gene>
    <name evidence="10" type="ORF">ABR82_02800</name>
</gene>
<evidence type="ECO:0000256" key="8">
    <source>
        <dbReference type="PROSITE-ProRule" id="PRU00333"/>
    </source>
</evidence>
<feature type="domain" description="Hcy-binding" evidence="9">
    <location>
        <begin position="1"/>
        <end position="285"/>
    </location>
</feature>
<organism evidence="10 11">
    <name type="scientific">Verrucomicrobia subdivision 6 bacterium BACL9 MAG-120507-bin52</name>
    <dbReference type="NCBI Taxonomy" id="1655590"/>
    <lineage>
        <taxon>Bacteria</taxon>
        <taxon>Pseudomonadati</taxon>
        <taxon>Verrucomicrobiota</taxon>
        <taxon>Verrucomicrobiia</taxon>
        <taxon>Verrucomicrobiales</taxon>
        <taxon>Verrucomicrobia subdivision 6</taxon>
    </lineage>
</organism>
<dbReference type="Pfam" id="PF02219">
    <property type="entry name" value="MTHFR"/>
    <property type="match status" value="1"/>
</dbReference>
<sequence>MANLLEALGSRIVVGDGAVAAYLYAEGVPLGRSFEGFNLTEPDRVSAAHRAYLEAGSEVIATNSFAAGRFSLQRHGLEDKVNEINWKAAKLALGEVGKSGAWVVGCIGPCGIPQAEWGAAHGVEALFRQQAGGLLDGGVHAILLQSFSDPKELTVAMEAVRELHHLPIFALLAAGREGTLPGGKHWEESTRQLREAGAEVIGVAPAFGPSACEGLMKRISSGPGKLLAAYPDAGQPEFFEGRYLYANHPQYFAQRMAELPALGVNLLGGGSGVSPAHIRALKAKVGGLKPATQVRAAVEPKREAIQISSGAGEGKKEESILDRLKKERIAVVELDSPRGLDMGPFLKAAEELVKAGATALTLADNSLAILRVANTAAATLLREKFGTTSLIHLACRDKNLIGLQSELMGLAALGHRHVLALTGDPSKFGDHPGATSVYDVNSLGLIDLIRQLNEGRNSAGREVGKGAEFVIGVAFSPNSKNFDAQVKKLERKMEKGAHFVMTQPVYELEMIRKMKDALGPLGIPVLVGVMPVVSARNAEFLHHEVPGISIPDRVREKIRSLPEGPAQAEYGREVAAELAREVAQHFRGIYLITPMVRSGMTAPIVQEFLKTK</sequence>
<dbReference type="SUPFAM" id="SSF51730">
    <property type="entry name" value="FAD-linked oxidoreductase"/>
    <property type="match status" value="1"/>
</dbReference>
<dbReference type="InterPro" id="IPR029041">
    <property type="entry name" value="FAD-linked_oxidoreductase-like"/>
</dbReference>
<dbReference type="InterPro" id="IPR003726">
    <property type="entry name" value="HCY_dom"/>
</dbReference>
<evidence type="ECO:0000256" key="2">
    <source>
        <dbReference type="ARBA" id="ARBA00004777"/>
    </source>
</evidence>
<comment type="cofactor">
    <cofactor evidence="1">
        <name>FAD</name>
        <dbReference type="ChEBI" id="CHEBI:57692"/>
    </cofactor>
</comment>
<evidence type="ECO:0000256" key="4">
    <source>
        <dbReference type="ARBA" id="ARBA00022630"/>
    </source>
</evidence>
<keyword evidence="7" id="KW-0560">Oxidoreductase</keyword>
<evidence type="ECO:0000259" key="9">
    <source>
        <dbReference type="PROSITE" id="PS50970"/>
    </source>
</evidence>
<proteinExistence type="predicted"/>
<dbReference type="EMBL" id="LIBO01000221">
    <property type="protein sequence ID" value="KRO61740.1"/>
    <property type="molecule type" value="Genomic_DNA"/>
</dbReference>
<evidence type="ECO:0000313" key="11">
    <source>
        <dbReference type="Proteomes" id="UP000051269"/>
    </source>
</evidence>
<dbReference type="UniPathway" id="UPA00193"/>
<dbReference type="Pfam" id="PF02574">
    <property type="entry name" value="S-methyl_trans"/>
    <property type="match status" value="1"/>
</dbReference>
<dbReference type="PROSITE" id="PS50970">
    <property type="entry name" value="HCY"/>
    <property type="match status" value="1"/>
</dbReference>
<evidence type="ECO:0000256" key="3">
    <source>
        <dbReference type="ARBA" id="ARBA00022603"/>
    </source>
</evidence>
<comment type="pathway">
    <text evidence="2">One-carbon metabolism; tetrahydrofolate interconversion.</text>
</comment>
<name>A0A0R2RGL8_9BACT</name>
<evidence type="ECO:0000256" key="6">
    <source>
        <dbReference type="ARBA" id="ARBA00022827"/>
    </source>
</evidence>
<comment type="caution">
    <text evidence="8">Lacks conserved residue(s) required for the propagation of feature annotation.</text>
</comment>
<dbReference type="AlphaFoldDB" id="A0A0R2RGL8"/>
<evidence type="ECO:0000256" key="1">
    <source>
        <dbReference type="ARBA" id="ARBA00001974"/>
    </source>
</evidence>
<dbReference type="GO" id="GO:0004489">
    <property type="term" value="F:methylenetetrahydrofolate reductase [NAD(P)H] activity"/>
    <property type="evidence" value="ECO:0007669"/>
    <property type="project" value="InterPro"/>
</dbReference>
<dbReference type="PANTHER" id="PTHR11103">
    <property type="entry name" value="SLR1189 PROTEIN"/>
    <property type="match status" value="1"/>
</dbReference>
<dbReference type="Gene3D" id="3.20.20.220">
    <property type="match status" value="1"/>
</dbReference>
<dbReference type="InterPro" id="IPR003171">
    <property type="entry name" value="Mehydrof_redctse-like"/>
</dbReference>
<accession>A0A0R2RGL8</accession>
<dbReference type="CDD" id="cd00537">
    <property type="entry name" value="MTHFR"/>
    <property type="match status" value="1"/>
</dbReference>
<dbReference type="NCBIfam" id="NF006396">
    <property type="entry name" value="PRK08645.1"/>
    <property type="match status" value="1"/>
</dbReference>
<dbReference type="Proteomes" id="UP000051269">
    <property type="component" value="Unassembled WGS sequence"/>
</dbReference>
<evidence type="ECO:0000313" key="10">
    <source>
        <dbReference type="EMBL" id="KRO61740.1"/>
    </source>
</evidence>
<keyword evidence="5" id="KW-0808">Transferase</keyword>
<evidence type="ECO:0000256" key="5">
    <source>
        <dbReference type="ARBA" id="ARBA00022679"/>
    </source>
</evidence>
<dbReference type="PANTHER" id="PTHR11103:SF18">
    <property type="entry name" value="SLR1189 PROTEIN"/>
    <property type="match status" value="1"/>
</dbReference>
<keyword evidence="4" id="KW-0285">Flavoprotein</keyword>